<organism evidence="8 9">
    <name type="scientific">Penicillium brevicompactum</name>
    <dbReference type="NCBI Taxonomy" id="5074"/>
    <lineage>
        <taxon>Eukaryota</taxon>
        <taxon>Fungi</taxon>
        <taxon>Dikarya</taxon>
        <taxon>Ascomycota</taxon>
        <taxon>Pezizomycotina</taxon>
        <taxon>Eurotiomycetes</taxon>
        <taxon>Eurotiomycetidae</taxon>
        <taxon>Eurotiales</taxon>
        <taxon>Aspergillaceae</taxon>
        <taxon>Penicillium</taxon>
    </lineage>
</organism>
<dbReference type="Pfam" id="PF05699">
    <property type="entry name" value="Dimer_Tnp_hAT"/>
    <property type="match status" value="1"/>
</dbReference>
<gene>
    <name evidence="8" type="ORF">N7541_009462</name>
</gene>
<reference evidence="8" key="1">
    <citation type="submission" date="2022-12" db="EMBL/GenBank/DDBJ databases">
        <authorList>
            <person name="Petersen C."/>
        </authorList>
    </citation>
    <scope>NUCLEOTIDE SEQUENCE</scope>
    <source>
        <strain evidence="8">IBT 35675</strain>
    </source>
</reference>
<dbReference type="AlphaFoldDB" id="A0A9W9UGJ6"/>
<keyword evidence="4" id="KW-0862">Zinc</keyword>
<comment type="subcellular location">
    <subcellularLocation>
        <location evidence="1">Nucleus</location>
    </subcellularLocation>
</comment>
<sequence>MSQDTDLASSSFHGSYGLDLFHSDLHSSQQTIESTPASEPVYPMMSSSLERFGNDWIVYSEMSKEDFIFWWLQTIHGNELRERNKSFWDRSRSHSEAWNSFKQVAHTVTGDPKIARDYPAREKRESFTKELWQQDILTAITGLRLPFLIIENPLFQRLLQRAQSSPLPLEFPSAKTIQRRLRDTVQERHQSILKKLPAEAKMSIALDCWTSPFQQAFMAITGYFIDDKWKYRELLLGFEPLHGSHTGVNLGTVLFEVLQRYQLVERVLAVTTDNASNNQTLVGRVHEQLESLKISSTTPIIRVPCIAHVIQLSLKSLLGYMKLEPVNEATQREWSENQSQSLRASQRKGIISTLSKVRGLAVFINASPQRRDTFRSLQIEGSKLLPIQDVKTRWNSTFLMLRRAKRLQLVFNKYCSENQYTQFTLDRDEWRQIDYLLCLTQPFFQFTTILCQTKEVTIHIVFEIYHSLFEHLEKSIHQLQQKRVPWKQSMLCAILAGKEKLATYYGSTTKAHGDLFAIGTILAPQHKLQFFSRYEWAENNFASRERYRQSLRDYVRPYQERLSNSQGFSNNQTPLDQGSKLATLIAQVGSNRKPVPRHNNEVENYLESSMSSLGTTSIDPCSFWKGHQHKFPMLASVARDVLSIPATGAGVERLFNSARDICHYRRGALKPTTIQDLVMYMCATKFDLGEEELETFRQSFSREERETADEEKDVQHPQENLDPISDDEEDPRIGSRETGINAHMATRFTSGREESDLLQGSSSEGEEVLEITRESGDDDDGEHPLPRDRSLKRSSGRNGQKNTHTTTMDATRNYLQA</sequence>
<evidence type="ECO:0000256" key="6">
    <source>
        <dbReference type="SAM" id="MobiDB-lite"/>
    </source>
</evidence>
<evidence type="ECO:0000313" key="8">
    <source>
        <dbReference type="EMBL" id="KAJ5340338.1"/>
    </source>
</evidence>
<feature type="domain" description="HAT C-terminal dimerisation" evidence="7">
    <location>
        <begin position="603"/>
        <end position="678"/>
    </location>
</feature>
<evidence type="ECO:0000313" key="9">
    <source>
        <dbReference type="Proteomes" id="UP001148299"/>
    </source>
</evidence>
<feature type="region of interest" description="Disordered" evidence="6">
    <location>
        <begin position="697"/>
        <end position="817"/>
    </location>
</feature>
<dbReference type="PANTHER" id="PTHR46481:SF10">
    <property type="entry name" value="ZINC FINGER BED DOMAIN-CONTAINING PROTEIN 39"/>
    <property type="match status" value="1"/>
</dbReference>
<dbReference type="GO" id="GO:0008270">
    <property type="term" value="F:zinc ion binding"/>
    <property type="evidence" value="ECO:0007669"/>
    <property type="project" value="UniProtKB-KW"/>
</dbReference>
<dbReference type="InterPro" id="IPR052035">
    <property type="entry name" value="ZnF_BED_domain_contain"/>
</dbReference>
<evidence type="ECO:0000256" key="4">
    <source>
        <dbReference type="ARBA" id="ARBA00022833"/>
    </source>
</evidence>
<dbReference type="PANTHER" id="PTHR46481">
    <property type="entry name" value="ZINC FINGER BED DOMAIN-CONTAINING PROTEIN 4"/>
    <property type="match status" value="1"/>
</dbReference>
<keyword evidence="9" id="KW-1185">Reference proteome</keyword>
<dbReference type="Proteomes" id="UP001148299">
    <property type="component" value="Unassembled WGS sequence"/>
</dbReference>
<reference evidence="8" key="2">
    <citation type="journal article" date="2023" name="IMA Fungus">
        <title>Comparative genomic study of the Penicillium genus elucidates a diverse pangenome and 15 lateral gene transfer events.</title>
        <authorList>
            <person name="Petersen C."/>
            <person name="Sorensen T."/>
            <person name="Nielsen M.R."/>
            <person name="Sondergaard T.E."/>
            <person name="Sorensen J.L."/>
            <person name="Fitzpatrick D.A."/>
            <person name="Frisvad J.C."/>
            <person name="Nielsen K.L."/>
        </authorList>
    </citation>
    <scope>NUCLEOTIDE SEQUENCE</scope>
    <source>
        <strain evidence="8">IBT 35675</strain>
    </source>
</reference>
<dbReference type="SUPFAM" id="SSF53098">
    <property type="entry name" value="Ribonuclease H-like"/>
    <property type="match status" value="1"/>
</dbReference>
<accession>A0A9W9UGJ6</accession>
<keyword evidence="3" id="KW-0863">Zinc-finger</keyword>
<dbReference type="GO" id="GO:0005634">
    <property type="term" value="C:nucleus"/>
    <property type="evidence" value="ECO:0007669"/>
    <property type="project" value="UniProtKB-SubCell"/>
</dbReference>
<dbReference type="GO" id="GO:0046983">
    <property type="term" value="F:protein dimerization activity"/>
    <property type="evidence" value="ECO:0007669"/>
    <property type="project" value="InterPro"/>
</dbReference>
<dbReference type="InterPro" id="IPR012337">
    <property type="entry name" value="RNaseH-like_sf"/>
</dbReference>
<keyword evidence="2" id="KW-0479">Metal-binding</keyword>
<evidence type="ECO:0000256" key="1">
    <source>
        <dbReference type="ARBA" id="ARBA00004123"/>
    </source>
</evidence>
<feature type="compositionally biased region" description="Polar residues" evidence="6">
    <location>
        <begin position="796"/>
        <end position="817"/>
    </location>
</feature>
<feature type="compositionally biased region" description="Basic and acidic residues" evidence="6">
    <location>
        <begin position="782"/>
        <end position="791"/>
    </location>
</feature>
<evidence type="ECO:0000256" key="5">
    <source>
        <dbReference type="ARBA" id="ARBA00023242"/>
    </source>
</evidence>
<proteinExistence type="predicted"/>
<name>A0A9W9UGJ6_PENBR</name>
<evidence type="ECO:0000256" key="2">
    <source>
        <dbReference type="ARBA" id="ARBA00022723"/>
    </source>
</evidence>
<dbReference type="EMBL" id="JAPZBR010000008">
    <property type="protein sequence ID" value="KAJ5340338.1"/>
    <property type="molecule type" value="Genomic_DNA"/>
</dbReference>
<dbReference type="InterPro" id="IPR008906">
    <property type="entry name" value="HATC_C_dom"/>
</dbReference>
<evidence type="ECO:0000259" key="7">
    <source>
        <dbReference type="Pfam" id="PF05699"/>
    </source>
</evidence>
<comment type="caution">
    <text evidence="8">The sequence shown here is derived from an EMBL/GenBank/DDBJ whole genome shotgun (WGS) entry which is preliminary data.</text>
</comment>
<keyword evidence="5" id="KW-0539">Nucleus</keyword>
<protein>
    <recommendedName>
        <fullName evidence="7">HAT C-terminal dimerisation domain-containing protein</fullName>
    </recommendedName>
</protein>
<evidence type="ECO:0000256" key="3">
    <source>
        <dbReference type="ARBA" id="ARBA00022771"/>
    </source>
</evidence>